<comment type="function">
    <text evidence="2 15">This enzyme scavenges exogenous and endogenous cytidine and 2'-deoxycytidine for UMP synthesis.</text>
</comment>
<dbReference type="PROSITE" id="PS51747">
    <property type="entry name" value="CYT_DCMP_DEAMINASES_2"/>
    <property type="match status" value="1"/>
</dbReference>
<evidence type="ECO:0000256" key="3">
    <source>
        <dbReference type="ARBA" id="ARBA00006576"/>
    </source>
</evidence>
<dbReference type="AlphaFoldDB" id="U2KRK7"/>
<keyword evidence="6 14" id="KW-0479">Metal-binding</keyword>
<evidence type="ECO:0000256" key="11">
    <source>
        <dbReference type="ARBA" id="ARBA00049558"/>
    </source>
</evidence>
<evidence type="ECO:0000256" key="15">
    <source>
        <dbReference type="RuleBase" id="RU364006"/>
    </source>
</evidence>
<reference evidence="17 18" key="1">
    <citation type="submission" date="2013-07" db="EMBL/GenBank/DDBJ databases">
        <authorList>
            <person name="Weinstock G."/>
            <person name="Sodergren E."/>
            <person name="Wylie T."/>
            <person name="Fulton L."/>
            <person name="Fulton R."/>
            <person name="Fronick C."/>
            <person name="O'Laughlin M."/>
            <person name="Godfrey J."/>
            <person name="Miner T."/>
            <person name="Herter B."/>
            <person name="Appelbaum E."/>
            <person name="Cordes M."/>
            <person name="Lek S."/>
            <person name="Wollam A."/>
            <person name="Pepin K.H."/>
            <person name="Palsikar V.B."/>
            <person name="Mitreva M."/>
            <person name="Wilson R.K."/>
        </authorList>
    </citation>
    <scope>NUCLEOTIDE SEQUENCE [LARGE SCALE GENOMIC DNA]</scope>
    <source>
        <strain evidence="17 18">ATCC 27760</strain>
    </source>
</reference>
<evidence type="ECO:0000256" key="13">
    <source>
        <dbReference type="PIRSR" id="PIRSR606262-2"/>
    </source>
</evidence>
<evidence type="ECO:0000256" key="4">
    <source>
        <dbReference type="ARBA" id="ARBA00012783"/>
    </source>
</evidence>
<comment type="cofactor">
    <cofactor evidence="1 14 15">
        <name>Zn(2+)</name>
        <dbReference type="ChEBI" id="CHEBI:29105"/>
    </cofactor>
</comment>
<feature type="binding site" evidence="14">
    <location>
        <position position="101"/>
    </location>
    <ligand>
        <name>Zn(2+)</name>
        <dbReference type="ChEBI" id="CHEBI:29105"/>
        <note>catalytic</note>
    </ligand>
</feature>
<comment type="caution">
    <text evidence="17">The sequence shown here is derived from an EMBL/GenBank/DDBJ whole genome shotgun (WGS) entry which is preliminary data.</text>
</comment>
<dbReference type="CDD" id="cd01283">
    <property type="entry name" value="cytidine_deaminase"/>
    <property type="match status" value="1"/>
</dbReference>
<feature type="binding site" evidence="14">
    <location>
        <position position="98"/>
    </location>
    <ligand>
        <name>Zn(2+)</name>
        <dbReference type="ChEBI" id="CHEBI:29105"/>
        <note>catalytic</note>
    </ligand>
</feature>
<dbReference type="PANTHER" id="PTHR11644">
    <property type="entry name" value="CYTIDINE DEAMINASE"/>
    <property type="match status" value="1"/>
</dbReference>
<dbReference type="GO" id="GO:0005829">
    <property type="term" value="C:cytosol"/>
    <property type="evidence" value="ECO:0007669"/>
    <property type="project" value="TreeGrafter"/>
</dbReference>
<sequence length="134" mass="14833">MSDMSTFDNAELLQQALSARRNAYAPYSHFQVGAVLVTAEGQYFSGCNIENASYSLTVCAERSAIFGAVSAGFRQFRKIAIVGGMTEEDARTQSCPPCGACLQVLAEFCPLEFPVVLADREYQLREFLPRQFRL</sequence>
<dbReference type="EMBL" id="AWVF01000228">
    <property type="protein sequence ID" value="ERJ94917.1"/>
    <property type="molecule type" value="Genomic_DNA"/>
</dbReference>
<comment type="similarity">
    <text evidence="3 15">Belongs to the cytidine and deoxycytidylate deaminase family.</text>
</comment>
<evidence type="ECO:0000256" key="7">
    <source>
        <dbReference type="ARBA" id="ARBA00022801"/>
    </source>
</evidence>
<dbReference type="NCBIfam" id="TIGR01354">
    <property type="entry name" value="cyt_deam_tetra"/>
    <property type="match status" value="1"/>
</dbReference>
<evidence type="ECO:0000256" key="14">
    <source>
        <dbReference type="PIRSR" id="PIRSR606262-3"/>
    </source>
</evidence>
<dbReference type="NCBIfam" id="NF004064">
    <property type="entry name" value="PRK05578.1"/>
    <property type="match status" value="1"/>
</dbReference>
<dbReference type="RefSeq" id="WP_021683274.1">
    <property type="nucleotide sequence ID" value="NZ_KI260475.1"/>
</dbReference>
<feature type="binding site" evidence="13">
    <location>
        <begin position="48"/>
        <end position="54"/>
    </location>
    <ligand>
        <name>substrate</name>
    </ligand>
</feature>
<feature type="binding site" evidence="14">
    <location>
        <position position="59"/>
    </location>
    <ligand>
        <name>Zn(2+)</name>
        <dbReference type="ChEBI" id="CHEBI:29105"/>
        <note>catalytic</note>
    </ligand>
</feature>
<dbReference type="Gene3D" id="3.40.140.10">
    <property type="entry name" value="Cytidine Deaminase, domain 2"/>
    <property type="match status" value="1"/>
</dbReference>
<dbReference type="GO" id="GO:0072527">
    <property type="term" value="P:pyrimidine-containing compound metabolic process"/>
    <property type="evidence" value="ECO:0007669"/>
    <property type="project" value="UniProtKB-ARBA"/>
</dbReference>
<evidence type="ECO:0000256" key="2">
    <source>
        <dbReference type="ARBA" id="ARBA00003949"/>
    </source>
</evidence>
<dbReference type="PANTHER" id="PTHR11644:SF2">
    <property type="entry name" value="CYTIDINE DEAMINASE"/>
    <property type="match status" value="1"/>
</dbReference>
<keyword evidence="7 15" id="KW-0378">Hydrolase</keyword>
<feature type="domain" description="CMP/dCMP-type deaminase" evidence="16">
    <location>
        <begin position="7"/>
        <end position="134"/>
    </location>
</feature>
<organism evidence="17 18">
    <name type="scientific">Ruminococcus callidus ATCC 27760</name>
    <dbReference type="NCBI Taxonomy" id="411473"/>
    <lineage>
        <taxon>Bacteria</taxon>
        <taxon>Bacillati</taxon>
        <taxon>Bacillota</taxon>
        <taxon>Clostridia</taxon>
        <taxon>Eubacteriales</taxon>
        <taxon>Oscillospiraceae</taxon>
        <taxon>Ruminococcus</taxon>
    </lineage>
</organism>
<evidence type="ECO:0000256" key="10">
    <source>
        <dbReference type="ARBA" id="ARBA00049252"/>
    </source>
</evidence>
<feature type="active site" description="Proton donor" evidence="12">
    <location>
        <position position="61"/>
    </location>
</feature>
<name>U2KRK7_9FIRM</name>
<dbReference type="eggNOG" id="COG0295">
    <property type="taxonomic scope" value="Bacteria"/>
</dbReference>
<evidence type="ECO:0000256" key="5">
    <source>
        <dbReference type="ARBA" id="ARBA00018266"/>
    </source>
</evidence>
<dbReference type="STRING" id="411473.RUMCAL_01795"/>
<dbReference type="PATRIC" id="fig|411473.3.peg.1470"/>
<dbReference type="HOGENOM" id="CLU_097262_0_1_9"/>
<accession>U2KRK7</accession>
<proteinExistence type="inferred from homology"/>
<dbReference type="GO" id="GO:0042802">
    <property type="term" value="F:identical protein binding"/>
    <property type="evidence" value="ECO:0007669"/>
    <property type="project" value="UniProtKB-ARBA"/>
</dbReference>
<dbReference type="InterPro" id="IPR016193">
    <property type="entry name" value="Cytidine_deaminase-like"/>
</dbReference>
<dbReference type="GO" id="GO:0055086">
    <property type="term" value="P:nucleobase-containing small molecule metabolic process"/>
    <property type="evidence" value="ECO:0007669"/>
    <property type="project" value="UniProtKB-ARBA"/>
</dbReference>
<dbReference type="InterPro" id="IPR002125">
    <property type="entry name" value="CMP_dCMP_dom"/>
</dbReference>
<dbReference type="SUPFAM" id="SSF53927">
    <property type="entry name" value="Cytidine deaminase-like"/>
    <property type="match status" value="1"/>
</dbReference>
<dbReference type="InterPro" id="IPR050202">
    <property type="entry name" value="Cyt/Deoxycyt_deaminase"/>
</dbReference>
<keyword evidence="8 14" id="KW-0862">Zinc</keyword>
<dbReference type="GO" id="GO:0008270">
    <property type="term" value="F:zinc ion binding"/>
    <property type="evidence" value="ECO:0007669"/>
    <property type="project" value="UniProtKB-UniRule"/>
</dbReference>
<comment type="catalytic activity">
    <reaction evidence="10 15">
        <text>2'-deoxycytidine + H2O + H(+) = 2'-deoxyuridine + NH4(+)</text>
        <dbReference type="Rhea" id="RHEA:13433"/>
        <dbReference type="ChEBI" id="CHEBI:15377"/>
        <dbReference type="ChEBI" id="CHEBI:15378"/>
        <dbReference type="ChEBI" id="CHEBI:15698"/>
        <dbReference type="ChEBI" id="CHEBI:16450"/>
        <dbReference type="ChEBI" id="CHEBI:28938"/>
        <dbReference type="EC" id="3.5.4.5"/>
    </reaction>
</comment>
<dbReference type="PROSITE" id="PS00903">
    <property type="entry name" value="CYT_DCMP_DEAMINASES_1"/>
    <property type="match status" value="1"/>
</dbReference>
<dbReference type="EC" id="3.5.4.5" evidence="4 15"/>
<protein>
    <recommendedName>
        <fullName evidence="5 15">Cytidine deaminase</fullName>
        <ecNumber evidence="4 15">3.5.4.5</ecNumber>
    </recommendedName>
    <alternativeName>
        <fullName evidence="9 15">Cytidine aminohydrolase</fullName>
    </alternativeName>
</protein>
<evidence type="ECO:0000256" key="6">
    <source>
        <dbReference type="ARBA" id="ARBA00022723"/>
    </source>
</evidence>
<dbReference type="Pfam" id="PF00383">
    <property type="entry name" value="dCMP_cyt_deam_1"/>
    <property type="match status" value="1"/>
</dbReference>
<dbReference type="GO" id="GO:0004126">
    <property type="term" value="F:cytidine deaminase activity"/>
    <property type="evidence" value="ECO:0007669"/>
    <property type="project" value="UniProtKB-UniRule"/>
</dbReference>
<dbReference type="InterPro" id="IPR016192">
    <property type="entry name" value="APOBEC/CMP_deaminase_Zn-bd"/>
</dbReference>
<comment type="catalytic activity">
    <reaction evidence="11 15">
        <text>cytidine + H2O + H(+) = uridine + NH4(+)</text>
        <dbReference type="Rhea" id="RHEA:16069"/>
        <dbReference type="ChEBI" id="CHEBI:15377"/>
        <dbReference type="ChEBI" id="CHEBI:15378"/>
        <dbReference type="ChEBI" id="CHEBI:16704"/>
        <dbReference type="ChEBI" id="CHEBI:17562"/>
        <dbReference type="ChEBI" id="CHEBI:28938"/>
        <dbReference type="EC" id="3.5.4.5"/>
    </reaction>
</comment>
<keyword evidence="18" id="KW-1185">Reference proteome</keyword>
<evidence type="ECO:0000313" key="17">
    <source>
        <dbReference type="EMBL" id="ERJ94917.1"/>
    </source>
</evidence>
<gene>
    <name evidence="17" type="ORF">RUMCAL_01795</name>
</gene>
<evidence type="ECO:0000256" key="12">
    <source>
        <dbReference type="PIRSR" id="PIRSR606262-1"/>
    </source>
</evidence>
<evidence type="ECO:0000256" key="9">
    <source>
        <dbReference type="ARBA" id="ARBA00032005"/>
    </source>
</evidence>
<evidence type="ECO:0000256" key="8">
    <source>
        <dbReference type="ARBA" id="ARBA00022833"/>
    </source>
</evidence>
<evidence type="ECO:0000256" key="1">
    <source>
        <dbReference type="ARBA" id="ARBA00001947"/>
    </source>
</evidence>
<evidence type="ECO:0000259" key="16">
    <source>
        <dbReference type="PROSITE" id="PS51747"/>
    </source>
</evidence>
<dbReference type="Proteomes" id="UP000016662">
    <property type="component" value="Unassembled WGS sequence"/>
</dbReference>
<dbReference type="FunFam" id="3.40.140.10:FF:000008">
    <property type="entry name" value="Cytidine deaminase"/>
    <property type="match status" value="1"/>
</dbReference>
<evidence type="ECO:0000313" key="18">
    <source>
        <dbReference type="Proteomes" id="UP000016662"/>
    </source>
</evidence>
<dbReference type="InterPro" id="IPR006262">
    <property type="entry name" value="Cyt_deam_tetra"/>
</dbReference>